<dbReference type="EMBL" id="BMGZ01000004">
    <property type="protein sequence ID" value="GGI00933.1"/>
    <property type="molecule type" value="Genomic_DNA"/>
</dbReference>
<reference evidence="2" key="1">
    <citation type="journal article" date="2014" name="Int. J. Syst. Evol. Microbiol.">
        <title>Complete genome sequence of Corynebacterium casei LMG S-19264T (=DSM 44701T), isolated from a smear-ripened cheese.</title>
        <authorList>
            <consortium name="US DOE Joint Genome Institute (JGI-PGF)"/>
            <person name="Walter F."/>
            <person name="Albersmeier A."/>
            <person name="Kalinowski J."/>
            <person name="Ruckert C."/>
        </authorList>
    </citation>
    <scope>NUCLEOTIDE SEQUENCE</scope>
    <source>
        <strain evidence="2">CGMCC 1.14984</strain>
    </source>
</reference>
<reference evidence="2" key="3">
    <citation type="submission" date="2020-09" db="EMBL/GenBank/DDBJ databases">
        <authorList>
            <person name="Sun Q."/>
            <person name="Zhou Y."/>
        </authorList>
    </citation>
    <scope>NUCLEOTIDE SEQUENCE</scope>
    <source>
        <strain evidence="2">CGMCC 1.14984</strain>
    </source>
</reference>
<reference evidence="3 5" key="2">
    <citation type="submission" date="2020-02" db="EMBL/GenBank/DDBJ databases">
        <title>Genome sequence of Parvularcula flava strain NH6-79.</title>
        <authorList>
            <person name="Abdul Karim M.H."/>
            <person name="Lam M.Q."/>
            <person name="Chen S.J."/>
            <person name="Yahya A."/>
            <person name="Shahir S."/>
            <person name="Shamsir M.S."/>
            <person name="Chong C.S."/>
        </authorList>
    </citation>
    <scope>NUCLEOTIDE SEQUENCE [LARGE SCALE GENOMIC DNA]</scope>
    <source>
        <strain evidence="3 5">NH6-79</strain>
    </source>
</reference>
<evidence type="ECO:0000313" key="3">
    <source>
        <dbReference type="EMBL" id="NHK29385.1"/>
    </source>
</evidence>
<dbReference type="Proteomes" id="UP000621856">
    <property type="component" value="Unassembled WGS sequence"/>
</dbReference>
<protein>
    <submittedName>
        <fullName evidence="2">Uncharacterized protein</fullName>
    </submittedName>
</protein>
<evidence type="ECO:0000256" key="1">
    <source>
        <dbReference type="SAM" id="SignalP"/>
    </source>
</evidence>
<name>A0A8J3EQ53_9PROT</name>
<gene>
    <name evidence="3" type="ORF">FF098_015830</name>
    <name evidence="2" type="ORF">GCM10011355_30380</name>
</gene>
<evidence type="ECO:0000313" key="4">
    <source>
        <dbReference type="Proteomes" id="UP000621856"/>
    </source>
</evidence>
<proteinExistence type="predicted"/>
<keyword evidence="5" id="KW-1185">Reference proteome</keyword>
<feature type="chain" id="PRO_5035210308" evidence="1">
    <location>
        <begin position="28"/>
        <end position="432"/>
    </location>
</feature>
<dbReference type="EMBL" id="VCJR02000004">
    <property type="protein sequence ID" value="NHK29385.1"/>
    <property type="molecule type" value="Genomic_DNA"/>
</dbReference>
<dbReference type="AlphaFoldDB" id="A0A8J3EQ53"/>
<dbReference type="RefSeq" id="WP_155142361.1">
    <property type="nucleotide sequence ID" value="NZ_BMGZ01000004.1"/>
</dbReference>
<sequence>MTQTKTIRRLAATLLLSSALVTGPAAAKSFLIALPEGMSHEHAAEIVPPLMRFAIEETEPGETSVFLNGQDGTRLCDITVPDRESYRHIKAKIQANAACLKLLTDYAEAQNAGSGTGGIINPPLILRTIARNYEAAAYDGLILVGPPVYRDEKEPAFTMEFGHVPSDAHIHVAEQLSPYSMELGGASLADLPVHMLFPGAGWQNNERHEAATRRFWTLEVEAIGGQLVTFDRDLAQGLVRAAGDVPTIAHNYVFSNSPKLDMIPVSASRTETRSIYEREVTTERLAQSQLGSVRNIEIGIRWACDCDVDLYAQPYEEAEVLSYRNPRSREGEFFKDYTASPDLLNGFELIAFSAPVDLSQLLVAANLYHGSVPETLTGEVRISIGEKTWAAPFEIATTRGNAGAGYLDLAETRSAPNAAWTVIDVLSLVGWN</sequence>
<keyword evidence="1" id="KW-0732">Signal</keyword>
<organism evidence="2 4">
    <name type="scientific">Aquisalinus luteolus</name>
    <dbReference type="NCBI Taxonomy" id="1566827"/>
    <lineage>
        <taxon>Bacteria</taxon>
        <taxon>Pseudomonadati</taxon>
        <taxon>Pseudomonadota</taxon>
        <taxon>Alphaproteobacteria</taxon>
        <taxon>Parvularculales</taxon>
        <taxon>Parvularculaceae</taxon>
        <taxon>Aquisalinus</taxon>
    </lineage>
</organism>
<dbReference type="Proteomes" id="UP000818603">
    <property type="component" value="Unassembled WGS sequence"/>
</dbReference>
<accession>A0A8J3EQ53</accession>
<feature type="signal peptide" evidence="1">
    <location>
        <begin position="1"/>
        <end position="27"/>
    </location>
</feature>
<evidence type="ECO:0000313" key="5">
    <source>
        <dbReference type="Proteomes" id="UP000818603"/>
    </source>
</evidence>
<comment type="caution">
    <text evidence="2">The sequence shown here is derived from an EMBL/GenBank/DDBJ whole genome shotgun (WGS) entry which is preliminary data.</text>
</comment>
<evidence type="ECO:0000313" key="2">
    <source>
        <dbReference type="EMBL" id="GGI00933.1"/>
    </source>
</evidence>